<dbReference type="AlphaFoldDB" id="A0A9D2LK05"/>
<reference evidence="14" key="2">
    <citation type="submission" date="2021-04" db="EMBL/GenBank/DDBJ databases">
        <authorList>
            <person name="Gilroy R."/>
        </authorList>
    </citation>
    <scope>NUCLEOTIDE SEQUENCE</scope>
    <source>
        <strain evidence="14">ChiBcec18-1249</strain>
    </source>
</reference>
<dbReference type="FunFam" id="3.30.565.10:FF:000006">
    <property type="entry name" value="Sensor histidine kinase WalK"/>
    <property type="match status" value="1"/>
</dbReference>
<dbReference type="EMBL" id="DWZJ01000063">
    <property type="protein sequence ID" value="HJB13540.1"/>
    <property type="molecule type" value="Genomic_DNA"/>
</dbReference>
<evidence type="ECO:0000256" key="7">
    <source>
        <dbReference type="ARBA" id="ARBA00022692"/>
    </source>
</evidence>
<keyword evidence="8 14" id="KW-0418">Kinase</keyword>
<dbReference type="PANTHER" id="PTHR45436:SF5">
    <property type="entry name" value="SENSOR HISTIDINE KINASE TRCS"/>
    <property type="match status" value="1"/>
</dbReference>
<feature type="domain" description="Histidine kinase" evidence="12">
    <location>
        <begin position="231"/>
        <end position="447"/>
    </location>
</feature>
<keyword evidence="11" id="KW-0472">Membrane</keyword>
<dbReference type="Gene3D" id="6.10.340.10">
    <property type="match status" value="1"/>
</dbReference>
<dbReference type="GO" id="GO:0005886">
    <property type="term" value="C:plasma membrane"/>
    <property type="evidence" value="ECO:0007669"/>
    <property type="project" value="UniProtKB-SubCell"/>
</dbReference>
<dbReference type="SMART" id="SM00304">
    <property type="entry name" value="HAMP"/>
    <property type="match status" value="1"/>
</dbReference>
<feature type="domain" description="HAMP" evidence="13">
    <location>
        <begin position="171"/>
        <end position="223"/>
    </location>
</feature>
<dbReference type="InterPro" id="IPR003660">
    <property type="entry name" value="HAMP_dom"/>
</dbReference>
<evidence type="ECO:0000259" key="12">
    <source>
        <dbReference type="PROSITE" id="PS50109"/>
    </source>
</evidence>
<dbReference type="SUPFAM" id="SSF47384">
    <property type="entry name" value="Homodimeric domain of signal transducing histidine kinase"/>
    <property type="match status" value="1"/>
</dbReference>
<evidence type="ECO:0000256" key="9">
    <source>
        <dbReference type="ARBA" id="ARBA00022989"/>
    </source>
</evidence>
<dbReference type="Pfam" id="PF00512">
    <property type="entry name" value="HisKA"/>
    <property type="match status" value="1"/>
</dbReference>
<dbReference type="SMART" id="SM00387">
    <property type="entry name" value="HATPase_c"/>
    <property type="match status" value="1"/>
</dbReference>
<gene>
    <name evidence="14" type="ORF">H9787_07495</name>
</gene>
<dbReference type="SMART" id="SM00388">
    <property type="entry name" value="HisKA"/>
    <property type="match status" value="1"/>
</dbReference>
<comment type="catalytic activity">
    <reaction evidence="1">
        <text>ATP + protein L-histidine = ADP + protein N-phospho-L-histidine.</text>
        <dbReference type="EC" id="2.7.13.3"/>
    </reaction>
</comment>
<dbReference type="SUPFAM" id="SSF55874">
    <property type="entry name" value="ATPase domain of HSP90 chaperone/DNA topoisomerase II/histidine kinase"/>
    <property type="match status" value="1"/>
</dbReference>
<dbReference type="Pfam" id="PF00672">
    <property type="entry name" value="HAMP"/>
    <property type="match status" value="1"/>
</dbReference>
<proteinExistence type="predicted"/>
<dbReference type="Pfam" id="PF02518">
    <property type="entry name" value="HATPase_c"/>
    <property type="match status" value="1"/>
</dbReference>
<comment type="caution">
    <text evidence="14">The sequence shown here is derived from an EMBL/GenBank/DDBJ whole genome shotgun (WGS) entry which is preliminary data.</text>
</comment>
<dbReference type="InterPro" id="IPR029151">
    <property type="entry name" value="Sensor-like_sf"/>
</dbReference>
<dbReference type="Gene3D" id="3.30.565.10">
    <property type="entry name" value="Histidine kinase-like ATPase, C-terminal domain"/>
    <property type="match status" value="1"/>
</dbReference>
<evidence type="ECO:0000256" key="3">
    <source>
        <dbReference type="ARBA" id="ARBA00012438"/>
    </source>
</evidence>
<dbReference type="InterPro" id="IPR050428">
    <property type="entry name" value="TCS_sensor_his_kinase"/>
</dbReference>
<keyword evidence="9" id="KW-1133">Transmembrane helix</keyword>
<evidence type="ECO:0000256" key="8">
    <source>
        <dbReference type="ARBA" id="ARBA00022777"/>
    </source>
</evidence>
<dbReference type="Proteomes" id="UP000823824">
    <property type="component" value="Unassembled WGS sequence"/>
</dbReference>
<keyword evidence="5" id="KW-0597">Phosphoprotein</keyword>
<evidence type="ECO:0000259" key="13">
    <source>
        <dbReference type="PROSITE" id="PS50885"/>
    </source>
</evidence>
<keyword evidence="10" id="KW-0902">Two-component regulatory system</keyword>
<reference evidence="14" key="1">
    <citation type="journal article" date="2021" name="PeerJ">
        <title>Extensive microbial diversity within the chicken gut microbiome revealed by metagenomics and culture.</title>
        <authorList>
            <person name="Gilroy R."/>
            <person name="Ravi A."/>
            <person name="Getino M."/>
            <person name="Pursley I."/>
            <person name="Horton D.L."/>
            <person name="Alikhan N.F."/>
            <person name="Baker D."/>
            <person name="Gharbi K."/>
            <person name="Hall N."/>
            <person name="Watson M."/>
            <person name="Adriaenssens E.M."/>
            <person name="Foster-Nyarko E."/>
            <person name="Jarju S."/>
            <person name="Secka A."/>
            <person name="Antonio M."/>
            <person name="Oren A."/>
            <person name="Chaudhuri R.R."/>
            <person name="La Ragione R."/>
            <person name="Hildebrand F."/>
            <person name="Pallen M.J."/>
        </authorList>
    </citation>
    <scope>NUCLEOTIDE SEQUENCE</scope>
    <source>
        <strain evidence="14">ChiBcec18-1249</strain>
    </source>
</reference>
<dbReference type="EC" id="2.7.13.3" evidence="3"/>
<evidence type="ECO:0000313" key="14">
    <source>
        <dbReference type="EMBL" id="HJB13540.1"/>
    </source>
</evidence>
<dbReference type="CDD" id="cd00082">
    <property type="entry name" value="HisKA"/>
    <property type="match status" value="1"/>
</dbReference>
<evidence type="ECO:0000313" key="15">
    <source>
        <dbReference type="Proteomes" id="UP000823824"/>
    </source>
</evidence>
<evidence type="ECO:0000256" key="11">
    <source>
        <dbReference type="ARBA" id="ARBA00023136"/>
    </source>
</evidence>
<comment type="subcellular location">
    <subcellularLocation>
        <location evidence="2">Cell membrane</location>
        <topology evidence="2">Multi-pass membrane protein</topology>
    </subcellularLocation>
</comment>
<evidence type="ECO:0000256" key="4">
    <source>
        <dbReference type="ARBA" id="ARBA00022475"/>
    </source>
</evidence>
<evidence type="ECO:0000256" key="5">
    <source>
        <dbReference type="ARBA" id="ARBA00022553"/>
    </source>
</evidence>
<keyword evidence="4" id="KW-1003">Cell membrane</keyword>
<dbReference type="InterPro" id="IPR003661">
    <property type="entry name" value="HisK_dim/P_dom"/>
</dbReference>
<dbReference type="PROSITE" id="PS50885">
    <property type="entry name" value="HAMP"/>
    <property type="match status" value="1"/>
</dbReference>
<keyword evidence="7" id="KW-0812">Transmembrane</keyword>
<dbReference type="GO" id="GO:0000155">
    <property type="term" value="F:phosphorelay sensor kinase activity"/>
    <property type="evidence" value="ECO:0007669"/>
    <property type="project" value="InterPro"/>
</dbReference>
<dbReference type="InterPro" id="IPR036890">
    <property type="entry name" value="HATPase_C_sf"/>
</dbReference>
<dbReference type="Gene3D" id="3.30.450.20">
    <property type="entry name" value="PAS domain"/>
    <property type="match status" value="1"/>
</dbReference>
<dbReference type="PRINTS" id="PR00344">
    <property type="entry name" value="BCTRLSENSOR"/>
</dbReference>
<evidence type="ECO:0000256" key="10">
    <source>
        <dbReference type="ARBA" id="ARBA00023012"/>
    </source>
</evidence>
<evidence type="ECO:0000256" key="6">
    <source>
        <dbReference type="ARBA" id="ARBA00022679"/>
    </source>
</evidence>
<dbReference type="PROSITE" id="PS50109">
    <property type="entry name" value="HIS_KIN"/>
    <property type="match status" value="1"/>
</dbReference>
<keyword evidence="6" id="KW-0808">Transferase</keyword>
<dbReference type="Gene3D" id="1.10.287.130">
    <property type="match status" value="1"/>
</dbReference>
<evidence type="ECO:0000256" key="2">
    <source>
        <dbReference type="ARBA" id="ARBA00004651"/>
    </source>
</evidence>
<dbReference type="SUPFAM" id="SSF103190">
    <property type="entry name" value="Sensory domain-like"/>
    <property type="match status" value="1"/>
</dbReference>
<dbReference type="InterPro" id="IPR036097">
    <property type="entry name" value="HisK_dim/P_sf"/>
</dbReference>
<name>A0A9D2LK05_9FIRM</name>
<dbReference type="CDD" id="cd06225">
    <property type="entry name" value="HAMP"/>
    <property type="match status" value="1"/>
</dbReference>
<organism evidence="14 15">
    <name type="scientific">Candidatus Oscillibacter excrementigallinarum</name>
    <dbReference type="NCBI Taxonomy" id="2838716"/>
    <lineage>
        <taxon>Bacteria</taxon>
        <taxon>Bacillati</taxon>
        <taxon>Bacillota</taxon>
        <taxon>Clostridia</taxon>
        <taxon>Eubacteriales</taxon>
        <taxon>Oscillospiraceae</taxon>
        <taxon>Oscillibacter</taxon>
    </lineage>
</organism>
<dbReference type="FunFam" id="1.10.287.130:FF:000001">
    <property type="entry name" value="Two-component sensor histidine kinase"/>
    <property type="match status" value="1"/>
</dbReference>
<sequence>MAAALVLMNTYPLWVSEDLVFRAKATSLQNSVSVMVYSLSGLDRLTQENVAQAMAVVEETGLSRILVTDSAGKVLYDTRETNDALGEYSFYTEIVQALLGNDMASSSYRDGAFRSRAASPVLYQNQIIGAVYAYEYDTEQAALLEGLQSNLLRLSAGLGVAALCLSGLLSRALTRKIGQLLTAIRQVREGAYSHRAQVRGRDEIAQLAEEFNSLTDRLQTTEDARRRFVSDASHELKTPLAAIRLLTDSILQTENIDRETAREFVADIGAEAERLSRITEDLLRLTRLDSGVMEPPAVVDVLPVLEQVMRMMSLVAQEKGTELTYRAEGTCTVLAARDEIHQIIYNLADNAVKYSPPGSTVQVSLLHRGDQVVLTVEDNGPGIPEEDLPRLFERFYRVDKARSRAAGGTGLGLAIVSDTVRKRGGTVEAGNRPAGGAVFTVRWPWQKGGTQP</sequence>
<protein>
    <recommendedName>
        <fullName evidence="3">histidine kinase</fullName>
        <ecNumber evidence="3">2.7.13.3</ecNumber>
    </recommendedName>
</protein>
<accession>A0A9D2LK05</accession>
<dbReference type="InterPro" id="IPR004358">
    <property type="entry name" value="Sig_transdc_His_kin-like_C"/>
</dbReference>
<dbReference type="PANTHER" id="PTHR45436">
    <property type="entry name" value="SENSOR HISTIDINE KINASE YKOH"/>
    <property type="match status" value="1"/>
</dbReference>
<dbReference type="SUPFAM" id="SSF158472">
    <property type="entry name" value="HAMP domain-like"/>
    <property type="match status" value="1"/>
</dbReference>
<evidence type="ECO:0000256" key="1">
    <source>
        <dbReference type="ARBA" id="ARBA00000085"/>
    </source>
</evidence>
<dbReference type="CDD" id="cd00075">
    <property type="entry name" value="HATPase"/>
    <property type="match status" value="1"/>
</dbReference>
<dbReference type="InterPro" id="IPR003594">
    <property type="entry name" value="HATPase_dom"/>
</dbReference>
<dbReference type="InterPro" id="IPR005467">
    <property type="entry name" value="His_kinase_dom"/>
</dbReference>